<keyword evidence="12 16" id="KW-0830">Ubiquinone</keyword>
<evidence type="ECO:0000256" key="2">
    <source>
        <dbReference type="ARBA" id="ARBA00009025"/>
    </source>
</evidence>
<keyword evidence="7 16" id="KW-0812">Transmembrane</keyword>
<dbReference type="GO" id="GO:0008137">
    <property type="term" value="F:NADH dehydrogenase (ubiquinone) activity"/>
    <property type="evidence" value="ECO:0007669"/>
    <property type="project" value="UniProtKB-UniRule"/>
</dbReference>
<evidence type="ECO:0000259" key="17">
    <source>
        <dbReference type="Pfam" id="PF00361"/>
    </source>
</evidence>
<feature type="transmembrane region" description="Helical" evidence="16">
    <location>
        <begin position="117"/>
        <end position="138"/>
    </location>
</feature>
<evidence type="ECO:0000256" key="14">
    <source>
        <dbReference type="ARBA" id="ARBA00023136"/>
    </source>
</evidence>
<feature type="transmembrane region" description="Helical" evidence="16">
    <location>
        <begin position="94"/>
        <end position="111"/>
    </location>
</feature>
<name>A0A6M8TPF9_9ECHI</name>
<evidence type="ECO:0000256" key="1">
    <source>
        <dbReference type="ARBA" id="ARBA00004225"/>
    </source>
</evidence>
<dbReference type="Pfam" id="PF01059">
    <property type="entry name" value="Oxidored_q5_N"/>
    <property type="match status" value="1"/>
</dbReference>
<evidence type="ECO:0000256" key="9">
    <source>
        <dbReference type="ARBA" id="ARBA00022982"/>
    </source>
</evidence>
<evidence type="ECO:0000256" key="12">
    <source>
        <dbReference type="ARBA" id="ARBA00023075"/>
    </source>
</evidence>
<dbReference type="GO" id="GO:0015990">
    <property type="term" value="P:electron transport coupled proton transport"/>
    <property type="evidence" value="ECO:0007669"/>
    <property type="project" value="TreeGrafter"/>
</dbReference>
<dbReference type="EC" id="7.1.1.2" evidence="3 16"/>
<accession>A0A6M8TPF9</accession>
<feature type="domain" description="NADH:quinone oxidoreductase/Mrp antiporter transmembrane" evidence="17">
    <location>
        <begin position="113"/>
        <end position="401"/>
    </location>
</feature>
<feature type="transmembrane region" description="Helical" evidence="16">
    <location>
        <begin position="150"/>
        <end position="176"/>
    </location>
</feature>
<dbReference type="GO" id="GO:0031966">
    <property type="term" value="C:mitochondrial membrane"/>
    <property type="evidence" value="ECO:0007669"/>
    <property type="project" value="UniProtKB-SubCell"/>
</dbReference>
<reference evidence="19" key="2">
    <citation type="submission" date="2020-04" db="EMBL/GenBank/DDBJ databases">
        <authorList>
            <person name="Kim B.-M."/>
            <person name="Rhee J.-S."/>
        </authorList>
    </citation>
    <scope>NUCLEOTIDE SEQUENCE</scope>
</reference>
<feature type="transmembrane region" description="Helical" evidence="16">
    <location>
        <begin position="257"/>
        <end position="280"/>
    </location>
</feature>
<dbReference type="InterPro" id="IPR000260">
    <property type="entry name" value="NADH4_N"/>
</dbReference>
<keyword evidence="13 16" id="KW-0496">Mitochondrion</keyword>
<evidence type="ECO:0000256" key="11">
    <source>
        <dbReference type="ARBA" id="ARBA00023027"/>
    </source>
</evidence>
<dbReference type="PANTHER" id="PTHR43507">
    <property type="entry name" value="NADH-UBIQUINONE OXIDOREDUCTASE CHAIN 4"/>
    <property type="match status" value="1"/>
</dbReference>
<dbReference type="GO" id="GO:0048039">
    <property type="term" value="F:ubiquinone binding"/>
    <property type="evidence" value="ECO:0007669"/>
    <property type="project" value="TreeGrafter"/>
</dbReference>
<evidence type="ECO:0000256" key="15">
    <source>
        <dbReference type="ARBA" id="ARBA00049551"/>
    </source>
</evidence>
<evidence type="ECO:0000256" key="16">
    <source>
        <dbReference type="RuleBase" id="RU003297"/>
    </source>
</evidence>
<gene>
    <name evidence="19" type="primary">ND4</name>
</gene>
<dbReference type="PANTHER" id="PTHR43507:SF20">
    <property type="entry name" value="NADH-UBIQUINONE OXIDOREDUCTASE CHAIN 4"/>
    <property type="match status" value="1"/>
</dbReference>
<evidence type="ECO:0000256" key="5">
    <source>
        <dbReference type="ARBA" id="ARBA00022448"/>
    </source>
</evidence>
<evidence type="ECO:0000313" key="19">
    <source>
        <dbReference type="EMBL" id="QKJ80216.1"/>
    </source>
</evidence>
<keyword evidence="10 16" id="KW-1133">Transmembrane helix</keyword>
<dbReference type="Pfam" id="PF00361">
    <property type="entry name" value="Proton_antipo_M"/>
    <property type="match status" value="1"/>
</dbReference>
<sequence>MIILLLSSFGVLLLSFLSPSFLFLGLLVFFSCLVFFFSLFLFGNDLNLVYSLFFVLGLDNVSISLIILSCWLLPLTLLASNNHISFYSFFSQRIYCFLLIFVLLMLVFTFSSLELSLFYISFEATLIPILIIISRWGLNYDRYQSSIYFVFYTLFGSLPFLVSLLSINIFLGSLYFPFFNFSFIFEFSYNNFSSLWWIFTFLIFIIKMPIYGFHLWLPKAHVEATVAGSMLLAAVLLKLGGYGLIRLLSIFSFVNFYSINFFIVSFCVWGSLITGIICFCQSDLKSLIAYSSVGHMSLVAGGIFLGLNSSVNGSMVLMISHGLVSSGLFCLANLLYERIGTRTLSLIRGYKCLMGLMSFWWLIFCASNLGLPPLPNFIGELLIIISFGSLSFSFVVVLGLVVLISAIYSLLIYQLTQSNKLLNSFCNIENISVCEHLLIFSHFFPLILLVINPLILFIDFL</sequence>
<evidence type="ECO:0000256" key="13">
    <source>
        <dbReference type="ARBA" id="ARBA00023128"/>
    </source>
</evidence>
<evidence type="ECO:0000256" key="8">
    <source>
        <dbReference type="ARBA" id="ARBA00022967"/>
    </source>
</evidence>
<dbReference type="InterPro" id="IPR003918">
    <property type="entry name" value="NADH_UbQ_OxRdtase"/>
</dbReference>
<comment type="similarity">
    <text evidence="2 16">Belongs to the complex I subunit 4 family.</text>
</comment>
<protein>
    <recommendedName>
        <fullName evidence="4 16">NADH-ubiquinone oxidoreductase chain 4</fullName>
        <ecNumber evidence="3 16">7.1.1.2</ecNumber>
    </recommendedName>
</protein>
<keyword evidence="8" id="KW-1278">Translocase</keyword>
<feature type="domain" description="NADH:ubiquinone oxidoreductase chain 4 N-terminal" evidence="18">
    <location>
        <begin position="1"/>
        <end position="109"/>
    </location>
</feature>
<dbReference type="PRINTS" id="PR01437">
    <property type="entry name" value="NUOXDRDTASE4"/>
</dbReference>
<keyword evidence="6 16" id="KW-0679">Respiratory chain</keyword>
<evidence type="ECO:0000256" key="10">
    <source>
        <dbReference type="ARBA" id="ARBA00022989"/>
    </source>
</evidence>
<feature type="transmembrane region" description="Helical" evidence="16">
    <location>
        <begin position="224"/>
        <end position="245"/>
    </location>
</feature>
<feature type="transmembrane region" description="Helical" evidence="16">
    <location>
        <begin position="437"/>
        <end position="458"/>
    </location>
</feature>
<reference evidence="19" key="1">
    <citation type="journal article" date="2020" name="Mitochondrial DNA Part B Resour">
        <title>Characterization and phylogenetic analysis of the complete mitochondrial genome of Florometra species (Echinodermata, Crinoidea).</title>
        <authorList>
            <person name="Nam S.-E."/>
            <person name="Park H.S."/>
            <person name="Rhee J.-S."/>
        </authorList>
    </citation>
    <scope>NUCLEOTIDE SEQUENCE</scope>
</reference>
<feature type="transmembrane region" description="Helical" evidence="16">
    <location>
        <begin position="287"/>
        <end position="307"/>
    </location>
</feature>
<dbReference type="EMBL" id="MT302206">
    <property type="protein sequence ID" value="QKJ80216.1"/>
    <property type="molecule type" value="Genomic_DNA"/>
</dbReference>
<evidence type="ECO:0000256" key="7">
    <source>
        <dbReference type="ARBA" id="ARBA00022692"/>
    </source>
</evidence>
<dbReference type="GO" id="GO:0003954">
    <property type="term" value="F:NADH dehydrogenase activity"/>
    <property type="evidence" value="ECO:0007669"/>
    <property type="project" value="TreeGrafter"/>
</dbReference>
<keyword evidence="14 16" id="KW-0472">Membrane</keyword>
<evidence type="ECO:0000259" key="18">
    <source>
        <dbReference type="Pfam" id="PF01059"/>
    </source>
</evidence>
<proteinExistence type="inferred from homology"/>
<feature type="transmembrane region" description="Helical" evidence="16">
    <location>
        <begin position="21"/>
        <end position="42"/>
    </location>
</feature>
<feature type="transmembrane region" description="Helical" evidence="16">
    <location>
        <begin position="348"/>
        <end position="371"/>
    </location>
</feature>
<geneLocation type="mitochondrion" evidence="19"/>
<dbReference type="InterPro" id="IPR001750">
    <property type="entry name" value="ND/Mrp_TM"/>
</dbReference>
<comment type="subcellular location">
    <subcellularLocation>
        <location evidence="1 16">Mitochondrion membrane</location>
        <topology evidence="1 16">Multi-pass membrane protein</topology>
    </subcellularLocation>
</comment>
<comment type="function">
    <text evidence="16">Core subunit of the mitochondrial membrane respiratory chain NADH dehydrogenase (Complex I) which catalyzes electron transfer from NADH through the respiratory chain, using ubiquinone as an electron acceptor. Essential for the catalytic activity and assembly of complex I.</text>
</comment>
<feature type="transmembrane region" description="Helical" evidence="16">
    <location>
        <begin position="383"/>
        <end position="416"/>
    </location>
</feature>
<keyword evidence="11 16" id="KW-0520">NAD</keyword>
<organism evidence="19">
    <name type="scientific">Florometra sp. BMK-2020</name>
    <dbReference type="NCBI Taxonomy" id="2719553"/>
    <lineage>
        <taxon>Eukaryota</taxon>
        <taxon>Metazoa</taxon>
        <taxon>Echinodermata</taxon>
        <taxon>Pelmatozoa</taxon>
        <taxon>Crinoidea</taxon>
        <taxon>Articulata</taxon>
        <taxon>Comatulida</taxon>
        <taxon>Antedonidae</taxon>
        <taxon>Florometra</taxon>
    </lineage>
</organism>
<evidence type="ECO:0000256" key="4">
    <source>
        <dbReference type="ARBA" id="ARBA00021006"/>
    </source>
</evidence>
<comment type="catalytic activity">
    <reaction evidence="15 16">
        <text>a ubiquinone + NADH + 5 H(+)(in) = a ubiquinol + NAD(+) + 4 H(+)(out)</text>
        <dbReference type="Rhea" id="RHEA:29091"/>
        <dbReference type="Rhea" id="RHEA-COMP:9565"/>
        <dbReference type="Rhea" id="RHEA-COMP:9566"/>
        <dbReference type="ChEBI" id="CHEBI:15378"/>
        <dbReference type="ChEBI" id="CHEBI:16389"/>
        <dbReference type="ChEBI" id="CHEBI:17976"/>
        <dbReference type="ChEBI" id="CHEBI:57540"/>
        <dbReference type="ChEBI" id="CHEBI:57945"/>
        <dbReference type="EC" id="7.1.1.2"/>
    </reaction>
</comment>
<feature type="transmembrane region" description="Helical" evidence="16">
    <location>
        <begin position="48"/>
        <end position="73"/>
    </location>
</feature>
<dbReference type="AlphaFoldDB" id="A0A6M8TPF9"/>
<feature type="transmembrane region" description="Helical" evidence="16">
    <location>
        <begin position="313"/>
        <end position="336"/>
    </location>
</feature>
<evidence type="ECO:0000256" key="6">
    <source>
        <dbReference type="ARBA" id="ARBA00022660"/>
    </source>
</evidence>
<feature type="transmembrane region" description="Helical" evidence="16">
    <location>
        <begin position="196"/>
        <end position="217"/>
    </location>
</feature>
<keyword evidence="9 16" id="KW-0249">Electron transport</keyword>
<keyword evidence="5 16" id="KW-0813">Transport</keyword>
<dbReference type="GO" id="GO:0042773">
    <property type="term" value="P:ATP synthesis coupled electron transport"/>
    <property type="evidence" value="ECO:0007669"/>
    <property type="project" value="InterPro"/>
</dbReference>
<evidence type="ECO:0000256" key="3">
    <source>
        <dbReference type="ARBA" id="ARBA00012944"/>
    </source>
</evidence>